<evidence type="ECO:0000259" key="1">
    <source>
        <dbReference type="Pfam" id="PF00675"/>
    </source>
</evidence>
<evidence type="ECO:0000313" key="4">
    <source>
        <dbReference type="Proteomes" id="UP000824262"/>
    </source>
</evidence>
<dbReference type="InterPro" id="IPR011765">
    <property type="entry name" value="Pept_M16_N"/>
</dbReference>
<dbReference type="AlphaFoldDB" id="A0A9D1CT73"/>
<evidence type="ECO:0000259" key="2">
    <source>
        <dbReference type="Pfam" id="PF05193"/>
    </source>
</evidence>
<reference evidence="3" key="1">
    <citation type="submission" date="2020-10" db="EMBL/GenBank/DDBJ databases">
        <authorList>
            <person name="Gilroy R."/>
        </authorList>
    </citation>
    <scope>NUCLEOTIDE SEQUENCE</scope>
    <source>
        <strain evidence="3">ChiBcolR7-354</strain>
    </source>
</reference>
<organism evidence="3 4">
    <name type="scientific">Candidatus Scatomorpha intestinavium</name>
    <dbReference type="NCBI Taxonomy" id="2840922"/>
    <lineage>
        <taxon>Bacteria</taxon>
        <taxon>Bacillati</taxon>
        <taxon>Bacillota</taxon>
        <taxon>Clostridia</taxon>
        <taxon>Eubacteriales</taxon>
        <taxon>Candidatus Scatomorpha</taxon>
    </lineage>
</organism>
<dbReference type="Gene3D" id="3.30.830.10">
    <property type="entry name" value="Metalloenzyme, LuxS/M16 peptidase-like"/>
    <property type="match status" value="2"/>
</dbReference>
<gene>
    <name evidence="3" type="ORF">IAB77_07810</name>
</gene>
<dbReference type="InterPro" id="IPR011249">
    <property type="entry name" value="Metalloenz_LuxS/M16"/>
</dbReference>
<dbReference type="InterPro" id="IPR050361">
    <property type="entry name" value="MPP/UQCRC_Complex"/>
</dbReference>
<evidence type="ECO:0000313" key="3">
    <source>
        <dbReference type="EMBL" id="HIQ79148.1"/>
    </source>
</evidence>
<feature type="domain" description="Peptidase M16 C-terminal" evidence="2">
    <location>
        <begin position="181"/>
        <end position="356"/>
    </location>
</feature>
<dbReference type="Pfam" id="PF00675">
    <property type="entry name" value="Peptidase_M16"/>
    <property type="match status" value="1"/>
</dbReference>
<accession>A0A9D1CT73</accession>
<dbReference type="EMBL" id="DVGA01000081">
    <property type="protein sequence ID" value="HIQ79148.1"/>
    <property type="molecule type" value="Genomic_DNA"/>
</dbReference>
<dbReference type="Pfam" id="PF05193">
    <property type="entry name" value="Peptidase_M16_C"/>
    <property type="match status" value="1"/>
</dbReference>
<sequence>MMTRRDYPSIGETLYSSVLPNGLRLLICSKPGYAKGFAFFATKYGGAMRRFSLDGRKIDTPAGVAHFLEHKMFDLPEGNALSMLAGNGASANAYTSSGITAYHYECTEGFFKNLELLCRFVSTPYFTAESVSKEQGIIGQEIRMTEDNPDFALYYGFLRSLYAHNPIRDSVAGTVESIAGITPETLYDCHRAFYAPSNMVLCAVGDLDLEKVEETVLRCLPENREPVPEPDFGPEEAAEPAQQATELFMDVSAPQFLIGGKLPPATGREQLRQMLICEVALRCLVGRSSKFYTSLYGEGLLRADFGYGEESTCGTAYFEMGGESAEPGRVLERFSGEVRRVAENGLDAAAFENARRADYGLSLRYLDSFRTLARQLTDGAMNGYDYFDIFELSRSLTADDCAEYIRENFAPGRLALASVRPRGTKG</sequence>
<dbReference type="SUPFAM" id="SSF63411">
    <property type="entry name" value="LuxS/MPP-like metallohydrolase"/>
    <property type="match status" value="2"/>
</dbReference>
<dbReference type="InterPro" id="IPR007863">
    <property type="entry name" value="Peptidase_M16_C"/>
</dbReference>
<dbReference type="NCBIfam" id="NF047421">
    <property type="entry name" value="YfmH_fam"/>
    <property type="match status" value="1"/>
</dbReference>
<name>A0A9D1CT73_9FIRM</name>
<feature type="domain" description="Peptidase M16 N-terminal" evidence="1">
    <location>
        <begin position="62"/>
        <end position="173"/>
    </location>
</feature>
<protein>
    <submittedName>
        <fullName evidence="3">Insulinase family protein</fullName>
    </submittedName>
</protein>
<comment type="caution">
    <text evidence="3">The sequence shown here is derived from an EMBL/GenBank/DDBJ whole genome shotgun (WGS) entry which is preliminary data.</text>
</comment>
<reference evidence="3" key="2">
    <citation type="journal article" date="2021" name="PeerJ">
        <title>Extensive microbial diversity within the chicken gut microbiome revealed by metagenomics and culture.</title>
        <authorList>
            <person name="Gilroy R."/>
            <person name="Ravi A."/>
            <person name="Getino M."/>
            <person name="Pursley I."/>
            <person name="Horton D.L."/>
            <person name="Alikhan N.F."/>
            <person name="Baker D."/>
            <person name="Gharbi K."/>
            <person name="Hall N."/>
            <person name="Watson M."/>
            <person name="Adriaenssens E.M."/>
            <person name="Foster-Nyarko E."/>
            <person name="Jarju S."/>
            <person name="Secka A."/>
            <person name="Antonio M."/>
            <person name="Oren A."/>
            <person name="Chaudhuri R.R."/>
            <person name="La Ragione R."/>
            <person name="Hildebrand F."/>
            <person name="Pallen M.J."/>
        </authorList>
    </citation>
    <scope>NUCLEOTIDE SEQUENCE</scope>
    <source>
        <strain evidence="3">ChiBcolR7-354</strain>
    </source>
</reference>
<dbReference type="GO" id="GO:0046872">
    <property type="term" value="F:metal ion binding"/>
    <property type="evidence" value="ECO:0007669"/>
    <property type="project" value="InterPro"/>
</dbReference>
<proteinExistence type="predicted"/>
<dbReference type="PANTHER" id="PTHR11851:SF134">
    <property type="entry name" value="ZINC-DEPENDENT PROTEASE"/>
    <property type="match status" value="1"/>
</dbReference>
<dbReference type="Proteomes" id="UP000824262">
    <property type="component" value="Unassembled WGS sequence"/>
</dbReference>
<dbReference type="PANTHER" id="PTHR11851">
    <property type="entry name" value="METALLOPROTEASE"/>
    <property type="match status" value="1"/>
</dbReference>